<comment type="caution">
    <text evidence="1">The sequence shown here is derived from an EMBL/GenBank/DDBJ whole genome shotgun (WGS) entry which is preliminary data.</text>
</comment>
<evidence type="ECO:0000313" key="1">
    <source>
        <dbReference type="EMBL" id="MBB5798659.1"/>
    </source>
</evidence>
<dbReference type="AlphaFoldDB" id="A0A7W9LWH6"/>
<evidence type="ECO:0008006" key="3">
    <source>
        <dbReference type="Google" id="ProtNLM"/>
    </source>
</evidence>
<reference evidence="1 2" key="1">
    <citation type="submission" date="2020-08" db="EMBL/GenBank/DDBJ databases">
        <title>Sequencing the genomes of 1000 actinobacteria strains.</title>
        <authorList>
            <person name="Klenk H.-P."/>
        </authorList>
    </citation>
    <scope>NUCLEOTIDE SEQUENCE [LARGE SCALE GENOMIC DNA]</scope>
    <source>
        <strain evidence="1 2">DSM 40084</strain>
    </source>
</reference>
<keyword evidence="2" id="KW-1185">Reference proteome</keyword>
<gene>
    <name evidence="1" type="ORF">HDA41_006623</name>
</gene>
<protein>
    <recommendedName>
        <fullName evidence="3">Translation initiation factor 2</fullName>
    </recommendedName>
</protein>
<dbReference type="EMBL" id="JACHNE010000001">
    <property type="protein sequence ID" value="MBB5798659.1"/>
    <property type="molecule type" value="Genomic_DNA"/>
</dbReference>
<evidence type="ECO:0000313" key="2">
    <source>
        <dbReference type="Proteomes" id="UP000590647"/>
    </source>
</evidence>
<sequence length="414" mass="44587">MPKAVVAGDPCIDQLRASLPFRESYRQAFGLLPGQRLVVVSSTWGSGSVLGSPRADVLRRVLAELPTEEFRVLAAIHPNSWHGHGSWQLHSWLAPFLDSGLLLPVPESDTWKAALCSADFLLGDHGSLTMYGIALEIPCILGAFDESKVAPGSPMARLGRILPRLTADRPLLCQLAALDGQRDDPELQAVGETVTSEPGRSAELLRRLFYTWLRLDEPGHPASVSAIPVPSPPSGPGARRVPHEAPMFVTACVTDDGTGAADGEVVVRRYPAARQHGHGPHIASAHLAADRDDPDRRWPRTADVLLVPRGRTAARPEDDPWCAYAAESSGCGLLAAETEEDGCLALLPDGGRVRVSWRERPAWAAFPLAASAVYAWTVRERAAGTARARPTRSERIVVRAGDLPDPGQLDLAYV</sequence>
<organism evidence="1 2">
    <name type="scientific">Streptomyces caelestis</name>
    <dbReference type="NCBI Taxonomy" id="36816"/>
    <lineage>
        <taxon>Bacteria</taxon>
        <taxon>Bacillati</taxon>
        <taxon>Actinomycetota</taxon>
        <taxon>Actinomycetes</taxon>
        <taxon>Kitasatosporales</taxon>
        <taxon>Streptomycetaceae</taxon>
        <taxon>Streptomyces</taxon>
    </lineage>
</organism>
<dbReference type="RefSeq" id="WP_184990456.1">
    <property type="nucleotide sequence ID" value="NZ_JACHNE010000001.1"/>
</dbReference>
<name>A0A7W9LWH6_9ACTN</name>
<proteinExistence type="predicted"/>
<dbReference type="Proteomes" id="UP000590647">
    <property type="component" value="Unassembled WGS sequence"/>
</dbReference>
<accession>A0A7W9LWH6</accession>